<dbReference type="EC" id="2.4.1.187" evidence="5"/>
<dbReference type="GO" id="GO:0019350">
    <property type="term" value="P:teichoic acid biosynthetic process"/>
    <property type="evidence" value="ECO:0007669"/>
    <property type="project" value="UniProtKB-UniRule"/>
</dbReference>
<proteinExistence type="inferred from homology"/>
<evidence type="ECO:0000313" key="6">
    <source>
        <dbReference type="EMBL" id="GEN86927.1"/>
    </source>
</evidence>
<dbReference type="AlphaFoldDB" id="A0A511ZHL1"/>
<keyword evidence="7" id="KW-1185">Reference proteome</keyword>
<protein>
    <recommendedName>
        <fullName evidence="5">N-acetylglucosaminyldiphosphoundecaprenol N-acetyl-beta-D-mannosaminyltransferase</fullName>
        <ecNumber evidence="5">2.4.1.187</ecNumber>
    </recommendedName>
    <alternativeName>
        <fullName evidence="5">N-acetylmannosaminyltransferase</fullName>
    </alternativeName>
    <alternativeName>
        <fullName evidence="5">UDP-N-acetylmannosamine transferase</fullName>
    </alternativeName>
    <alternativeName>
        <fullName evidence="5">UDP-N-acetylmannosamine:N-acetylglucosaminyl pyrophosphorylundecaprenol N-acetylmannosaminyltransferase</fullName>
    </alternativeName>
</protein>
<dbReference type="PANTHER" id="PTHR34136">
    <property type="match status" value="1"/>
</dbReference>
<keyword evidence="1 5" id="KW-0328">Glycosyltransferase</keyword>
<comment type="catalytic activity">
    <reaction evidence="5">
        <text>UDP-N-acetyl-alpha-D-mannosamine + N-acetyl-alpha-D-glucosaminyl-di-trans,octa-cis-undecaprenyl diphosphate = N-acetyl-beta-D-mannosaminyl-(1-&gt;4)-N-acetyl-alpha-D-glucosaminyl di-trans,octa-cis-undecaprenyl diphosphate + UDP + H(+)</text>
        <dbReference type="Rhea" id="RHEA:16053"/>
        <dbReference type="ChEBI" id="CHEBI:15378"/>
        <dbReference type="ChEBI" id="CHEBI:58223"/>
        <dbReference type="ChEBI" id="CHEBI:62959"/>
        <dbReference type="ChEBI" id="CHEBI:68623"/>
        <dbReference type="ChEBI" id="CHEBI:132210"/>
        <dbReference type="EC" id="2.4.1.187"/>
    </reaction>
</comment>
<dbReference type="CDD" id="cd06533">
    <property type="entry name" value="Glyco_transf_WecG_TagA"/>
    <property type="match status" value="1"/>
</dbReference>
<dbReference type="InterPro" id="IPR034714">
    <property type="entry name" value="TagA_TarA"/>
</dbReference>
<dbReference type="Pfam" id="PF03808">
    <property type="entry name" value="Glyco_tran_WecG"/>
    <property type="match status" value="1"/>
</dbReference>
<gene>
    <name evidence="6" type="ORF">OSO01_16660</name>
</gene>
<comment type="pathway">
    <text evidence="5">Cell wall biogenesis; teichoic acid biosynthesis.</text>
</comment>
<sequence>MDIDFVNKTQYQFLVEDIFPALHRKDKKFIVTANPEIVMKAREDDTFKKVIQEADYTVPDGIGIILAAKMLKTPLQERIAGFDLTLDLLNYADEYELSCYFLGAKEDVNEKAVKRVESDYPNIHIAGRHNGYFDFDDRKLAEEIAATSPDIVLVAAGFPKQEKWIAAYKDLFNHGLFMGVGGTFDVLAGEVKRAPEIWVKLNLEWFYRLLQQPRVRIKRTLKLFEFMWIILKNRKK</sequence>
<evidence type="ECO:0000256" key="4">
    <source>
        <dbReference type="ARBA" id="ARBA00023316"/>
    </source>
</evidence>
<evidence type="ECO:0000256" key="2">
    <source>
        <dbReference type="ARBA" id="ARBA00022679"/>
    </source>
</evidence>
<dbReference type="InterPro" id="IPR004629">
    <property type="entry name" value="WecG_TagA_CpsF"/>
</dbReference>
<evidence type="ECO:0000256" key="3">
    <source>
        <dbReference type="ARBA" id="ARBA00022944"/>
    </source>
</evidence>
<evidence type="ECO:0000256" key="1">
    <source>
        <dbReference type="ARBA" id="ARBA00022676"/>
    </source>
</evidence>
<organism evidence="6 7">
    <name type="scientific">Oceanobacillus sojae</name>
    <dbReference type="NCBI Taxonomy" id="582851"/>
    <lineage>
        <taxon>Bacteria</taxon>
        <taxon>Bacillati</taxon>
        <taxon>Bacillota</taxon>
        <taxon>Bacilli</taxon>
        <taxon>Bacillales</taxon>
        <taxon>Bacillaceae</taxon>
        <taxon>Oceanobacillus</taxon>
    </lineage>
</organism>
<evidence type="ECO:0000313" key="7">
    <source>
        <dbReference type="Proteomes" id="UP000321558"/>
    </source>
</evidence>
<name>A0A511ZHL1_9BACI</name>
<dbReference type="NCBIfam" id="TIGR00696">
    <property type="entry name" value="wecG_tagA_cpsF"/>
    <property type="match status" value="1"/>
</dbReference>
<evidence type="ECO:0000256" key="5">
    <source>
        <dbReference type="HAMAP-Rule" id="MF_02070"/>
    </source>
</evidence>
<comment type="function">
    <text evidence="5">Catalyzes the conversion of GlcNAc-PP-undecaprenol into ManNAc-GlcNAc-PP-undecaprenol, the first committed lipid intermediate in the de novo synthesis of teichoic acid.</text>
</comment>
<keyword evidence="4 5" id="KW-0961">Cell wall biogenesis/degradation</keyword>
<dbReference type="EMBL" id="BJYM01000006">
    <property type="protein sequence ID" value="GEN86927.1"/>
    <property type="molecule type" value="Genomic_DNA"/>
</dbReference>
<dbReference type="PANTHER" id="PTHR34136:SF1">
    <property type="entry name" value="UDP-N-ACETYL-D-MANNOSAMINURONIC ACID TRANSFERASE"/>
    <property type="match status" value="1"/>
</dbReference>
<reference evidence="6 7" key="1">
    <citation type="submission" date="2019-07" db="EMBL/GenBank/DDBJ databases">
        <title>Whole genome shotgun sequence of Oceanobacillus sojae NBRC 105379.</title>
        <authorList>
            <person name="Hosoyama A."/>
            <person name="Uohara A."/>
            <person name="Ohji S."/>
            <person name="Ichikawa N."/>
        </authorList>
    </citation>
    <scope>NUCLEOTIDE SEQUENCE [LARGE SCALE GENOMIC DNA]</scope>
    <source>
        <strain evidence="6 7">NBRC 105379</strain>
    </source>
</reference>
<comment type="caution">
    <text evidence="6">The sequence shown here is derived from an EMBL/GenBank/DDBJ whole genome shotgun (WGS) entry which is preliminary data.</text>
</comment>
<keyword evidence="3 5" id="KW-0777">Teichoic acid biosynthesis</keyword>
<dbReference type="HAMAP" id="MF_02070">
    <property type="entry name" value="TagA_TarA"/>
    <property type="match status" value="1"/>
</dbReference>
<dbReference type="UniPathway" id="UPA00632"/>
<accession>A0A511ZHL1</accession>
<dbReference type="Proteomes" id="UP000321558">
    <property type="component" value="Unassembled WGS sequence"/>
</dbReference>
<comment type="similarity">
    <text evidence="5">Belongs to the glycosyltransferase 26 family. TagA/TarA subfamily.</text>
</comment>
<dbReference type="GO" id="GO:0071555">
    <property type="term" value="P:cell wall organization"/>
    <property type="evidence" value="ECO:0007669"/>
    <property type="project" value="UniProtKB-KW"/>
</dbReference>
<keyword evidence="2 5" id="KW-0808">Transferase</keyword>
<dbReference type="GO" id="GO:0047244">
    <property type="term" value="F:N-acetylglucosaminyldiphosphoundecaprenol N-acetyl-beta-D-mannosaminyltransferase activity"/>
    <property type="evidence" value="ECO:0007669"/>
    <property type="project" value="UniProtKB-UniRule"/>
</dbReference>